<comment type="function">
    <text evidence="8 9">Essential cell division protein that stabilizes the FtsZ protofilaments by cross-linking them and that serves as a cytoplasmic membrane anchor for the Z ring. Also required for the recruitment to the septal ring of downstream cell division proteins.</text>
</comment>
<dbReference type="NCBIfam" id="TIGR02205">
    <property type="entry name" value="septum_zipA"/>
    <property type="match status" value="1"/>
</dbReference>
<dbReference type="SMART" id="SM00771">
    <property type="entry name" value="ZipA_C"/>
    <property type="match status" value="1"/>
</dbReference>
<dbReference type="RefSeq" id="WP_067664806.1">
    <property type="nucleotide sequence ID" value="NZ_FQXG01000008.1"/>
</dbReference>
<feature type="region of interest" description="Disordered" evidence="10">
    <location>
        <begin position="184"/>
        <end position="208"/>
    </location>
</feature>
<evidence type="ECO:0000313" key="13">
    <source>
        <dbReference type="Proteomes" id="UP000184268"/>
    </source>
</evidence>
<evidence type="ECO:0000259" key="11">
    <source>
        <dbReference type="SMART" id="SM00771"/>
    </source>
</evidence>
<sequence>MDMRIVFIVVGLLAIVGLCVHGFWSLRRNSPDRNRNRRTSVGRGKKRMAKIEPSPAPQPAPLATDDDVEGIVSPARVVSRAEPQVNNEQPEPFVEPEPVPTPMPAQQSLLDEEPEAEPAPVAAKPRAPRSRASRKEPTLGSEQIELGLEPENTPVESEEPAPALELELEQPSMEPVTEIPEALQVKDEQEQTEKPELAQHREPEEVDHQPTDVLVLHVVGDRRPILGEELLPNLTTLGFKFGEMDIFHRHQSSAGTGPVLFSLANMVKPGTFDPDNMEQFTTEGVALFMTLPAKGDAKVCFSIMLGAAQNLAELHGAKLLDDQRNEWDDAAHNRYLGRIKAAERVPA</sequence>
<accession>A0A1M5YVR3</accession>
<dbReference type="OrthoDB" id="7054914at2"/>
<keyword evidence="2 8" id="KW-0997">Cell inner membrane</keyword>
<reference evidence="12 13" key="1">
    <citation type="submission" date="2016-11" db="EMBL/GenBank/DDBJ databases">
        <authorList>
            <person name="Jaros S."/>
            <person name="Januszkiewicz K."/>
            <person name="Wedrychowicz H."/>
        </authorList>
    </citation>
    <scope>NUCLEOTIDE SEQUENCE [LARGE SCALE GENOMIC DNA]</scope>
    <source>
        <strain evidence="12 13">DSM 16917</strain>
    </source>
</reference>
<evidence type="ECO:0000256" key="6">
    <source>
        <dbReference type="ARBA" id="ARBA00023136"/>
    </source>
</evidence>
<dbReference type="GO" id="GO:0032153">
    <property type="term" value="C:cell division site"/>
    <property type="evidence" value="ECO:0007669"/>
    <property type="project" value="UniProtKB-UniRule"/>
</dbReference>
<keyword evidence="13" id="KW-1185">Reference proteome</keyword>
<dbReference type="PANTHER" id="PTHR38685:SF1">
    <property type="entry name" value="CELL DIVISION PROTEIN ZIPA"/>
    <property type="match status" value="1"/>
</dbReference>
<evidence type="ECO:0000256" key="2">
    <source>
        <dbReference type="ARBA" id="ARBA00022519"/>
    </source>
</evidence>
<dbReference type="GO" id="GO:0005886">
    <property type="term" value="C:plasma membrane"/>
    <property type="evidence" value="ECO:0007669"/>
    <property type="project" value="UniProtKB-SubCell"/>
</dbReference>
<dbReference type="SUPFAM" id="SSF64383">
    <property type="entry name" value="Cell-division protein ZipA, C-terminal domain"/>
    <property type="match status" value="1"/>
</dbReference>
<dbReference type="GO" id="GO:0000917">
    <property type="term" value="P:division septum assembly"/>
    <property type="evidence" value="ECO:0007669"/>
    <property type="project" value="TreeGrafter"/>
</dbReference>
<dbReference type="EMBL" id="FQXG01000008">
    <property type="protein sequence ID" value="SHI16049.1"/>
    <property type="molecule type" value="Genomic_DNA"/>
</dbReference>
<protein>
    <recommendedName>
        <fullName evidence="8 9">Cell division protein ZipA</fullName>
    </recommendedName>
</protein>
<dbReference type="InterPro" id="IPR036765">
    <property type="entry name" value="ZipA_FtsZ-bd_C_sf"/>
</dbReference>
<dbReference type="InterPro" id="IPR011919">
    <property type="entry name" value="Cell_div_ZipA"/>
</dbReference>
<dbReference type="AlphaFoldDB" id="A0A1M5YVR3"/>
<keyword evidence="1 8" id="KW-1003">Cell membrane</keyword>
<evidence type="ECO:0000256" key="4">
    <source>
        <dbReference type="ARBA" id="ARBA00022692"/>
    </source>
</evidence>
<keyword evidence="7 8" id="KW-0131">Cell cycle</keyword>
<evidence type="ECO:0000256" key="7">
    <source>
        <dbReference type="ARBA" id="ARBA00023306"/>
    </source>
</evidence>
<dbReference type="Pfam" id="PF04354">
    <property type="entry name" value="ZipA_C"/>
    <property type="match status" value="1"/>
</dbReference>
<feature type="compositionally biased region" description="Basic residues" evidence="10">
    <location>
        <begin position="35"/>
        <end position="48"/>
    </location>
</feature>
<dbReference type="InterPro" id="IPR007449">
    <property type="entry name" value="ZipA_FtsZ-bd_C"/>
</dbReference>
<dbReference type="GO" id="GO:0043093">
    <property type="term" value="P:FtsZ-dependent cytokinesis"/>
    <property type="evidence" value="ECO:0007669"/>
    <property type="project" value="UniProtKB-UniRule"/>
</dbReference>
<gene>
    <name evidence="8" type="primary">zipA</name>
    <name evidence="12" type="ORF">SAMN02745129_4520</name>
</gene>
<evidence type="ECO:0000256" key="8">
    <source>
        <dbReference type="HAMAP-Rule" id="MF_00509"/>
    </source>
</evidence>
<name>A0A1M5YVR3_9GAMM</name>
<evidence type="ECO:0000256" key="3">
    <source>
        <dbReference type="ARBA" id="ARBA00022618"/>
    </source>
</evidence>
<comment type="subcellular location">
    <subcellularLocation>
        <location evidence="8">Cell inner membrane</location>
        <topology evidence="8">Single-pass type I membrane protein</topology>
    </subcellularLocation>
    <text evidence="8">Localizes to the Z ring in an FtsZ-dependent manner.</text>
</comment>
<evidence type="ECO:0000313" key="12">
    <source>
        <dbReference type="EMBL" id="SHI16049.1"/>
    </source>
</evidence>
<evidence type="ECO:0000256" key="9">
    <source>
        <dbReference type="RuleBase" id="RU003612"/>
    </source>
</evidence>
<keyword evidence="4 8" id="KW-0812">Transmembrane</keyword>
<organism evidence="12 13">
    <name type="scientific">Ferrimonas marina</name>
    <dbReference type="NCBI Taxonomy" id="299255"/>
    <lineage>
        <taxon>Bacteria</taxon>
        <taxon>Pseudomonadati</taxon>
        <taxon>Pseudomonadota</taxon>
        <taxon>Gammaproteobacteria</taxon>
        <taxon>Alteromonadales</taxon>
        <taxon>Ferrimonadaceae</taxon>
        <taxon>Ferrimonas</taxon>
    </lineage>
</organism>
<dbReference type="PANTHER" id="PTHR38685">
    <property type="entry name" value="CELL DIVISION PROTEIN ZIPA"/>
    <property type="match status" value="1"/>
</dbReference>
<keyword evidence="6 8" id="KW-0472">Membrane</keyword>
<dbReference type="HAMAP" id="MF_00509">
    <property type="entry name" value="ZipA"/>
    <property type="match status" value="1"/>
</dbReference>
<evidence type="ECO:0000256" key="10">
    <source>
        <dbReference type="SAM" id="MobiDB-lite"/>
    </source>
</evidence>
<feature type="domain" description="ZipA C-terminal FtsZ-binding" evidence="11">
    <location>
        <begin position="210"/>
        <end position="339"/>
    </location>
</feature>
<proteinExistence type="inferred from homology"/>
<feature type="compositionally biased region" description="Pro residues" evidence="10">
    <location>
        <begin position="93"/>
        <end position="103"/>
    </location>
</feature>
<feature type="region of interest" description="Disordered" evidence="10">
    <location>
        <begin position="27"/>
        <end position="161"/>
    </location>
</feature>
<evidence type="ECO:0000256" key="5">
    <source>
        <dbReference type="ARBA" id="ARBA00022989"/>
    </source>
</evidence>
<comment type="subunit">
    <text evidence="8">Interacts with FtsZ via their C-terminal domains.</text>
</comment>
<comment type="similarity">
    <text evidence="8 9">Belongs to the ZipA family.</text>
</comment>
<dbReference type="Proteomes" id="UP000184268">
    <property type="component" value="Unassembled WGS sequence"/>
</dbReference>
<dbReference type="STRING" id="299255.SAMN02745129_4520"/>
<evidence type="ECO:0000256" key="1">
    <source>
        <dbReference type="ARBA" id="ARBA00022475"/>
    </source>
</evidence>
<keyword evidence="5 8" id="KW-1133">Transmembrane helix</keyword>
<dbReference type="Gene3D" id="3.30.1400.10">
    <property type="entry name" value="ZipA, C-terminal FtsZ-binding domain"/>
    <property type="match status" value="1"/>
</dbReference>
<keyword evidence="3 8" id="KW-0132">Cell division</keyword>